<evidence type="ECO:0000256" key="2">
    <source>
        <dbReference type="SAM" id="SignalP"/>
    </source>
</evidence>
<evidence type="ECO:0008006" key="5">
    <source>
        <dbReference type="Google" id="ProtNLM"/>
    </source>
</evidence>
<name>S2Z4U6_9CORY</name>
<feature type="signal peptide" evidence="2">
    <location>
        <begin position="1"/>
        <end position="22"/>
    </location>
</feature>
<dbReference type="PATRIC" id="fig|1125779.3.peg.1402"/>
<dbReference type="HOGENOM" id="CLU_154422_0_0_11"/>
<evidence type="ECO:0000256" key="1">
    <source>
        <dbReference type="SAM" id="Phobius"/>
    </source>
</evidence>
<keyword evidence="4" id="KW-1185">Reference proteome</keyword>
<dbReference type="eggNOG" id="ENOG5031MSN">
    <property type="taxonomic scope" value="Bacteria"/>
</dbReference>
<sequence length="130" mass="12866">MKNRVVASGVAVSVALAGGAVAAPAASATAWTDGFNTCLAGAKLLTETYKDDPNFAKEWEQGKALAGNAGSSAPGDAFSFCMESALKHVDSPAVAGPAVGILLAIIVGALGLAGGAAWLLDRQGIVDLPL</sequence>
<feature type="transmembrane region" description="Helical" evidence="1">
    <location>
        <begin position="98"/>
        <end position="120"/>
    </location>
</feature>
<organism evidence="3 4">
    <name type="scientific">Corynebacterium pyruviciproducens ATCC BAA-1742</name>
    <dbReference type="NCBI Taxonomy" id="1125779"/>
    <lineage>
        <taxon>Bacteria</taxon>
        <taxon>Bacillati</taxon>
        <taxon>Actinomycetota</taxon>
        <taxon>Actinomycetes</taxon>
        <taxon>Mycobacteriales</taxon>
        <taxon>Corynebacteriaceae</taxon>
        <taxon>Corynebacterium</taxon>
    </lineage>
</organism>
<reference evidence="3 4" key="1">
    <citation type="submission" date="2013-05" db="EMBL/GenBank/DDBJ databases">
        <title>The Genome Sequence of Corynebacterium pyruviciproducens 1773O (ATCC BAA-1742).</title>
        <authorList>
            <consortium name="The Broad Institute Genomics Platform"/>
            <person name="Earl A."/>
            <person name="Ward D."/>
            <person name="Feldgarden M."/>
            <person name="Gevers D."/>
            <person name="Tong J."/>
            <person name="Walker B."/>
            <person name="Young S."/>
            <person name="Zeng Q."/>
            <person name="Gargeya S."/>
            <person name="Fitzgerald M."/>
            <person name="Haas B."/>
            <person name="Abouelleil A."/>
            <person name="Allen A.W."/>
            <person name="Alvarado L."/>
            <person name="Arachchi H.M."/>
            <person name="Berlin A.M."/>
            <person name="Chapman S.B."/>
            <person name="Gainer-Dewar J."/>
            <person name="Goldberg J."/>
            <person name="Griggs A."/>
            <person name="Gujja S."/>
            <person name="Hansen M."/>
            <person name="Howarth C."/>
            <person name="Imamovic A."/>
            <person name="Ireland A."/>
            <person name="Larimer J."/>
            <person name="McCowan C."/>
            <person name="Murphy C."/>
            <person name="Pearson M."/>
            <person name="Poon T.W."/>
            <person name="Priest M."/>
            <person name="Roberts A."/>
            <person name="Saif S."/>
            <person name="Shea T."/>
            <person name="Sisk P."/>
            <person name="Sykes S."/>
            <person name="Wortman J."/>
            <person name="Nusbaum C."/>
            <person name="Birren B."/>
        </authorList>
    </citation>
    <scope>NUCLEOTIDE SEQUENCE [LARGE SCALE GENOMIC DNA]</scope>
    <source>
        <strain evidence="3 4">ATCC BAA-1742</strain>
    </source>
</reference>
<dbReference type="Proteomes" id="UP000014408">
    <property type="component" value="Unassembled WGS sequence"/>
</dbReference>
<keyword evidence="1" id="KW-0472">Membrane</keyword>
<evidence type="ECO:0000313" key="3">
    <source>
        <dbReference type="EMBL" id="EPD69215.1"/>
    </source>
</evidence>
<comment type="caution">
    <text evidence="3">The sequence shown here is derived from an EMBL/GenBank/DDBJ whole genome shotgun (WGS) entry which is preliminary data.</text>
</comment>
<proteinExistence type="predicted"/>
<accession>S2Z4U6</accession>
<dbReference type="RefSeq" id="WP_016458186.1">
    <property type="nucleotide sequence ID" value="NZ_KE150447.1"/>
</dbReference>
<gene>
    <name evidence="3" type="ORF">HMPREF1219_01440</name>
</gene>
<dbReference type="AlphaFoldDB" id="S2Z4U6"/>
<protein>
    <recommendedName>
        <fullName evidence="5">Secreted protein</fullName>
    </recommendedName>
</protein>
<feature type="chain" id="PRO_5004504731" description="Secreted protein" evidence="2">
    <location>
        <begin position="23"/>
        <end position="130"/>
    </location>
</feature>
<keyword evidence="1" id="KW-1133">Transmembrane helix</keyword>
<keyword evidence="1" id="KW-0812">Transmembrane</keyword>
<keyword evidence="2" id="KW-0732">Signal</keyword>
<evidence type="ECO:0000313" key="4">
    <source>
        <dbReference type="Proteomes" id="UP000014408"/>
    </source>
</evidence>
<dbReference type="EMBL" id="ATBY01000014">
    <property type="protein sequence ID" value="EPD69215.1"/>
    <property type="molecule type" value="Genomic_DNA"/>
</dbReference>